<dbReference type="EMBL" id="MCFA01000346">
    <property type="protein sequence ID" value="ORX93319.1"/>
    <property type="molecule type" value="Genomic_DNA"/>
</dbReference>
<comment type="caution">
    <text evidence="1">The sequence shown here is derived from an EMBL/GenBank/DDBJ whole genome shotgun (WGS) entry which is preliminary data.</text>
</comment>
<evidence type="ECO:0000313" key="1">
    <source>
        <dbReference type="EMBL" id="ORX93319.1"/>
    </source>
</evidence>
<accession>A0A1Y1Y5T2</accession>
<protein>
    <submittedName>
        <fullName evidence="1">Uncharacterized protein</fullName>
    </submittedName>
</protein>
<dbReference type="Proteomes" id="UP000193144">
    <property type="component" value="Unassembled WGS sequence"/>
</dbReference>
<organism evidence="1 2">
    <name type="scientific">Clohesyomyces aquaticus</name>
    <dbReference type="NCBI Taxonomy" id="1231657"/>
    <lineage>
        <taxon>Eukaryota</taxon>
        <taxon>Fungi</taxon>
        <taxon>Dikarya</taxon>
        <taxon>Ascomycota</taxon>
        <taxon>Pezizomycotina</taxon>
        <taxon>Dothideomycetes</taxon>
        <taxon>Pleosporomycetidae</taxon>
        <taxon>Pleosporales</taxon>
        <taxon>Lindgomycetaceae</taxon>
        <taxon>Clohesyomyces</taxon>
    </lineage>
</organism>
<sequence length="181" mass="20956">MASFPTARRRQRTKNELVDFSISCYLLCQPLPCQFLTSAPRRLSVRSRCSHLRTPAVFSYPVTRSILSLVVYYPSRITRKKYFHPCPIPSSDPCSNGIRIPMRLPYPRISGQQSRNDRRILRTLNHVRNPCHMMSSHVLLTTSHQGPDTENLSAENLSAEKSIRRRETRVHAWVRCSDEMC</sequence>
<dbReference type="AlphaFoldDB" id="A0A1Y1Y5T2"/>
<name>A0A1Y1Y5T2_9PLEO</name>
<proteinExistence type="predicted"/>
<keyword evidence="2" id="KW-1185">Reference proteome</keyword>
<reference evidence="1 2" key="1">
    <citation type="submission" date="2016-07" db="EMBL/GenBank/DDBJ databases">
        <title>Pervasive Adenine N6-methylation of Active Genes in Fungi.</title>
        <authorList>
            <consortium name="DOE Joint Genome Institute"/>
            <person name="Mondo S.J."/>
            <person name="Dannebaum R.O."/>
            <person name="Kuo R.C."/>
            <person name="Labutti K."/>
            <person name="Haridas S."/>
            <person name="Kuo A."/>
            <person name="Salamov A."/>
            <person name="Ahrendt S.R."/>
            <person name="Lipzen A."/>
            <person name="Sullivan W."/>
            <person name="Andreopoulos W.B."/>
            <person name="Clum A."/>
            <person name="Lindquist E."/>
            <person name="Daum C."/>
            <person name="Ramamoorthy G.K."/>
            <person name="Gryganskyi A."/>
            <person name="Culley D."/>
            <person name="Magnuson J.K."/>
            <person name="James T.Y."/>
            <person name="O'Malley M.A."/>
            <person name="Stajich J.E."/>
            <person name="Spatafora J.W."/>
            <person name="Visel A."/>
            <person name="Grigoriev I.V."/>
        </authorList>
    </citation>
    <scope>NUCLEOTIDE SEQUENCE [LARGE SCALE GENOMIC DNA]</scope>
    <source>
        <strain evidence="1 2">CBS 115471</strain>
    </source>
</reference>
<gene>
    <name evidence="1" type="ORF">BCR34DRAFT_240240</name>
</gene>
<evidence type="ECO:0000313" key="2">
    <source>
        <dbReference type="Proteomes" id="UP000193144"/>
    </source>
</evidence>